<dbReference type="Proteomes" id="UP000243515">
    <property type="component" value="Unassembled WGS sequence"/>
</dbReference>
<name>A0A232LV11_9EURO</name>
<evidence type="ECO:0000313" key="1">
    <source>
        <dbReference type="EMBL" id="OXV07969.1"/>
    </source>
</evidence>
<evidence type="ECO:0000313" key="2">
    <source>
        <dbReference type="Proteomes" id="UP000243515"/>
    </source>
</evidence>
<dbReference type="OrthoDB" id="127950at2759"/>
<reference evidence="1 2" key="1">
    <citation type="journal article" date="2015" name="Environ. Microbiol.">
        <title>Metagenome sequence of Elaphomyces granulatus from sporocarp tissue reveals Ascomycota ectomycorrhizal fingerprints of genome expansion and a Proteobacteria-rich microbiome.</title>
        <authorList>
            <person name="Quandt C.A."/>
            <person name="Kohler A."/>
            <person name="Hesse C.N."/>
            <person name="Sharpton T.J."/>
            <person name="Martin F."/>
            <person name="Spatafora J.W."/>
        </authorList>
    </citation>
    <scope>NUCLEOTIDE SEQUENCE [LARGE SCALE GENOMIC DNA]</scope>
    <source>
        <strain evidence="1 2">OSC145934</strain>
    </source>
</reference>
<comment type="caution">
    <text evidence="1">The sequence shown here is derived from an EMBL/GenBank/DDBJ whole genome shotgun (WGS) entry which is preliminary data.</text>
</comment>
<accession>A0A232LV11</accession>
<sequence length="99" mass="11188">MKGTRPDALFWLNGALVSKGEEKAAAKELITAEYELFQKLGEWSTIFYGDPPFTFGYATGGKKINYMDGGNNTSDFVIYVLALWRPYLESDLEDQTIYV</sequence>
<organism evidence="1 2">
    <name type="scientific">Elaphomyces granulatus</name>
    <dbReference type="NCBI Taxonomy" id="519963"/>
    <lineage>
        <taxon>Eukaryota</taxon>
        <taxon>Fungi</taxon>
        <taxon>Dikarya</taxon>
        <taxon>Ascomycota</taxon>
        <taxon>Pezizomycotina</taxon>
        <taxon>Eurotiomycetes</taxon>
        <taxon>Eurotiomycetidae</taxon>
        <taxon>Eurotiales</taxon>
        <taxon>Elaphomycetaceae</taxon>
        <taxon>Elaphomyces</taxon>
    </lineage>
</organism>
<dbReference type="AlphaFoldDB" id="A0A232LV11"/>
<keyword evidence="2" id="KW-1185">Reference proteome</keyword>
<protein>
    <submittedName>
        <fullName evidence="1">Uncharacterized protein</fullName>
    </submittedName>
</protein>
<gene>
    <name evidence="1" type="ORF">Egran_04267</name>
</gene>
<proteinExistence type="predicted"/>
<dbReference type="EMBL" id="NPHW01004405">
    <property type="protein sequence ID" value="OXV07969.1"/>
    <property type="molecule type" value="Genomic_DNA"/>
</dbReference>